<accession>A0A919ATF7</accession>
<protein>
    <submittedName>
        <fullName evidence="2">Uncharacterized protein</fullName>
    </submittedName>
</protein>
<reference evidence="2" key="1">
    <citation type="journal article" date="2014" name="Int. J. Syst. Evol. Microbiol.">
        <title>Complete genome sequence of Corynebacterium casei LMG S-19264T (=DSM 44701T), isolated from a smear-ripened cheese.</title>
        <authorList>
            <consortium name="US DOE Joint Genome Institute (JGI-PGF)"/>
            <person name="Walter F."/>
            <person name="Albersmeier A."/>
            <person name="Kalinowski J."/>
            <person name="Ruckert C."/>
        </authorList>
    </citation>
    <scope>NUCLEOTIDE SEQUENCE</scope>
    <source>
        <strain evidence="2">JCM 4477</strain>
    </source>
</reference>
<keyword evidence="1" id="KW-0812">Transmembrane</keyword>
<sequence length="66" mass="7083">MKKLLEFLGFVAVVQGAAGLLHEFTDWRVGFVQQLAFLDGREVYASVALVVLGLALFVAAESRASG</sequence>
<reference evidence="2" key="2">
    <citation type="submission" date="2020-09" db="EMBL/GenBank/DDBJ databases">
        <authorList>
            <person name="Sun Q."/>
            <person name="Ohkuma M."/>
        </authorList>
    </citation>
    <scope>NUCLEOTIDE SEQUENCE</scope>
    <source>
        <strain evidence="2">JCM 4477</strain>
    </source>
</reference>
<keyword evidence="3" id="KW-1185">Reference proteome</keyword>
<comment type="caution">
    <text evidence="2">The sequence shown here is derived from an EMBL/GenBank/DDBJ whole genome shotgun (WGS) entry which is preliminary data.</text>
</comment>
<keyword evidence="1" id="KW-0472">Membrane</keyword>
<dbReference type="Proteomes" id="UP000630718">
    <property type="component" value="Unassembled WGS sequence"/>
</dbReference>
<organism evidence="2 3">
    <name type="scientific">Streptomyces fumanus</name>
    <dbReference type="NCBI Taxonomy" id="67302"/>
    <lineage>
        <taxon>Bacteria</taxon>
        <taxon>Bacillati</taxon>
        <taxon>Actinomycetota</taxon>
        <taxon>Actinomycetes</taxon>
        <taxon>Kitasatosporales</taxon>
        <taxon>Streptomycetaceae</taxon>
        <taxon>Streptomyces</taxon>
    </lineage>
</organism>
<dbReference type="AlphaFoldDB" id="A0A919ATF7"/>
<feature type="transmembrane region" description="Helical" evidence="1">
    <location>
        <begin position="43"/>
        <end position="60"/>
    </location>
</feature>
<evidence type="ECO:0000313" key="3">
    <source>
        <dbReference type="Proteomes" id="UP000630718"/>
    </source>
</evidence>
<gene>
    <name evidence="2" type="ORF">GCM10018772_57770</name>
</gene>
<name>A0A919ATF7_9ACTN</name>
<evidence type="ECO:0000313" key="2">
    <source>
        <dbReference type="EMBL" id="GHF24479.1"/>
    </source>
</evidence>
<evidence type="ECO:0000256" key="1">
    <source>
        <dbReference type="SAM" id="Phobius"/>
    </source>
</evidence>
<proteinExistence type="predicted"/>
<dbReference type="EMBL" id="BNBI01000014">
    <property type="protein sequence ID" value="GHF24479.1"/>
    <property type="molecule type" value="Genomic_DNA"/>
</dbReference>
<keyword evidence="1" id="KW-1133">Transmembrane helix</keyword>
<dbReference type="RefSeq" id="WP_190207378.1">
    <property type="nucleotide sequence ID" value="NZ_BNBI01000014.1"/>
</dbReference>